<feature type="transmembrane region" description="Helical" evidence="2">
    <location>
        <begin position="74"/>
        <end position="99"/>
    </location>
</feature>
<sequence>MTKVRSTWDARPLARHSARSSTTHQDTDLEGGRVTIEGVFCCAPPIWFWVWDVMVRRFFFSSVYLFCSQRLGSFLCLFLFYHFHLPSICDTIFLILYTLSSSSLYDTYPVIFLTSLSSLSWTIYTFTLLMYLHPPRFPQSDSYSDSCANA</sequence>
<evidence type="ECO:0000313" key="4">
    <source>
        <dbReference type="Proteomes" id="UP001221757"/>
    </source>
</evidence>
<evidence type="ECO:0000256" key="1">
    <source>
        <dbReference type="SAM" id="MobiDB-lite"/>
    </source>
</evidence>
<evidence type="ECO:0000313" key="3">
    <source>
        <dbReference type="EMBL" id="KAJ7674395.1"/>
    </source>
</evidence>
<comment type="caution">
    <text evidence="3">The sequence shown here is derived from an EMBL/GenBank/DDBJ whole genome shotgun (WGS) entry which is preliminary data.</text>
</comment>
<keyword evidence="4" id="KW-1185">Reference proteome</keyword>
<proteinExistence type="predicted"/>
<accession>A0AAD7D250</accession>
<evidence type="ECO:0000256" key="2">
    <source>
        <dbReference type="SAM" id="Phobius"/>
    </source>
</evidence>
<reference evidence="3" key="1">
    <citation type="submission" date="2023-03" db="EMBL/GenBank/DDBJ databases">
        <title>Massive genome expansion in bonnet fungi (Mycena s.s.) driven by repeated elements and novel gene families across ecological guilds.</title>
        <authorList>
            <consortium name="Lawrence Berkeley National Laboratory"/>
            <person name="Harder C.B."/>
            <person name="Miyauchi S."/>
            <person name="Viragh M."/>
            <person name="Kuo A."/>
            <person name="Thoen E."/>
            <person name="Andreopoulos B."/>
            <person name="Lu D."/>
            <person name="Skrede I."/>
            <person name="Drula E."/>
            <person name="Henrissat B."/>
            <person name="Morin E."/>
            <person name="Kohler A."/>
            <person name="Barry K."/>
            <person name="LaButti K."/>
            <person name="Morin E."/>
            <person name="Salamov A."/>
            <person name="Lipzen A."/>
            <person name="Mereny Z."/>
            <person name="Hegedus B."/>
            <person name="Baldrian P."/>
            <person name="Stursova M."/>
            <person name="Weitz H."/>
            <person name="Taylor A."/>
            <person name="Grigoriev I.V."/>
            <person name="Nagy L.G."/>
            <person name="Martin F."/>
            <person name="Kauserud H."/>
        </authorList>
    </citation>
    <scope>NUCLEOTIDE SEQUENCE</scope>
    <source>
        <strain evidence="3">CBHHK067</strain>
    </source>
</reference>
<dbReference type="Proteomes" id="UP001221757">
    <property type="component" value="Unassembled WGS sequence"/>
</dbReference>
<name>A0AAD7D250_MYCRO</name>
<gene>
    <name evidence="3" type="ORF">B0H17DRAFT_156917</name>
</gene>
<protein>
    <submittedName>
        <fullName evidence="3">Uncharacterized protein</fullName>
    </submittedName>
</protein>
<keyword evidence="2" id="KW-1133">Transmembrane helix</keyword>
<feature type="region of interest" description="Disordered" evidence="1">
    <location>
        <begin position="1"/>
        <end position="28"/>
    </location>
</feature>
<keyword evidence="2" id="KW-0812">Transmembrane</keyword>
<keyword evidence="2" id="KW-0472">Membrane</keyword>
<organism evidence="3 4">
    <name type="scientific">Mycena rosella</name>
    <name type="common">Pink bonnet</name>
    <name type="synonym">Agaricus rosellus</name>
    <dbReference type="NCBI Taxonomy" id="1033263"/>
    <lineage>
        <taxon>Eukaryota</taxon>
        <taxon>Fungi</taxon>
        <taxon>Dikarya</taxon>
        <taxon>Basidiomycota</taxon>
        <taxon>Agaricomycotina</taxon>
        <taxon>Agaricomycetes</taxon>
        <taxon>Agaricomycetidae</taxon>
        <taxon>Agaricales</taxon>
        <taxon>Marasmiineae</taxon>
        <taxon>Mycenaceae</taxon>
        <taxon>Mycena</taxon>
    </lineage>
</organism>
<dbReference type="AlphaFoldDB" id="A0AAD7D250"/>
<feature type="transmembrane region" description="Helical" evidence="2">
    <location>
        <begin position="111"/>
        <end position="132"/>
    </location>
</feature>
<dbReference type="EMBL" id="JARKIE010000154">
    <property type="protein sequence ID" value="KAJ7674395.1"/>
    <property type="molecule type" value="Genomic_DNA"/>
</dbReference>